<comment type="subcellular location">
    <subcellularLocation>
        <location evidence="1">Cell membrane</location>
        <topology evidence="1">Multi-pass membrane protein</topology>
    </subcellularLocation>
</comment>
<reference evidence="10 11" key="1">
    <citation type="submission" date="2021-03" db="EMBL/GenBank/DDBJ databases">
        <title>Sequencing the genomes of 1000 actinobacteria strains.</title>
        <authorList>
            <person name="Klenk H.-P."/>
        </authorList>
    </citation>
    <scope>NUCLEOTIDE SEQUENCE [LARGE SCALE GENOMIC DNA]</scope>
    <source>
        <strain evidence="10 11">DSM 41480</strain>
    </source>
</reference>
<evidence type="ECO:0000313" key="11">
    <source>
        <dbReference type="Proteomes" id="UP001519291"/>
    </source>
</evidence>
<keyword evidence="3" id="KW-0808">Transferase</keyword>
<evidence type="ECO:0000256" key="3">
    <source>
        <dbReference type="ARBA" id="ARBA00022679"/>
    </source>
</evidence>
<comment type="caution">
    <text evidence="10">The sequence shown here is derived from an EMBL/GenBank/DDBJ whole genome shotgun (WGS) entry which is preliminary data.</text>
</comment>
<evidence type="ECO:0000256" key="1">
    <source>
        <dbReference type="ARBA" id="ARBA00004651"/>
    </source>
</evidence>
<accession>A0ABS4Y221</accession>
<keyword evidence="5 9" id="KW-1133">Transmembrane helix</keyword>
<evidence type="ECO:0000256" key="5">
    <source>
        <dbReference type="ARBA" id="ARBA00022989"/>
    </source>
</evidence>
<feature type="transmembrane region" description="Helical" evidence="9">
    <location>
        <begin position="337"/>
        <end position="356"/>
    </location>
</feature>
<feature type="transmembrane region" description="Helical" evidence="9">
    <location>
        <begin position="376"/>
        <end position="394"/>
    </location>
</feature>
<name>A0ABS4Y221_9ACTN</name>
<dbReference type="Proteomes" id="UP001519291">
    <property type="component" value="Unassembled WGS sequence"/>
</dbReference>
<sequence>MTARRGTLLATAGCLVSFGCLWPAQYLAHVSMIDLLVYRAEGWTVRNGGDLYAMRATHARLLATYPPFAALLFTPLTLLATAPLRVLATLTNLGLLISLVHLSLRLIGHRPPRAALTLAAAALCLWCEPVWTTLRYGQVNLLLAVLVLWDLTRPAAHRWAGVGTGLAAGIKLTPALFVVFLALSGLARRPGAGHWLRQALVATAAFAGTVAVGALALPYDAHRFWTGTVFAAGRAGPAEDTANQSLRGVLARLLHTGDPGPWWLVVASAVALLGLGIAVGARLYGPARTAPAWGALSCAATALIVSPVSWSHHWVWCVPMTLLLVSEAALRRSAAWWAVAAGTGALFFSYALWWVPHVAEERLELHQNGAQMLLSAGYPAFGAAFLVLAAVVGLTGRGHPRPQDAPLAEPQAPAAERQALAKE</sequence>
<feature type="transmembrane region" description="Helical" evidence="9">
    <location>
        <begin position="82"/>
        <end position="102"/>
    </location>
</feature>
<protein>
    <submittedName>
        <fullName evidence="10">Membrane protein</fullName>
    </submittedName>
</protein>
<dbReference type="EMBL" id="JAGIOH010000001">
    <property type="protein sequence ID" value="MBP2402832.1"/>
    <property type="molecule type" value="Genomic_DNA"/>
</dbReference>
<dbReference type="Pfam" id="PF09594">
    <property type="entry name" value="GT87"/>
    <property type="match status" value="1"/>
</dbReference>
<evidence type="ECO:0000256" key="4">
    <source>
        <dbReference type="ARBA" id="ARBA00022692"/>
    </source>
</evidence>
<keyword evidence="6 9" id="KW-0472">Membrane</keyword>
<dbReference type="InterPro" id="IPR018584">
    <property type="entry name" value="GT87"/>
</dbReference>
<feature type="transmembrane region" description="Helical" evidence="9">
    <location>
        <begin position="262"/>
        <end position="283"/>
    </location>
</feature>
<dbReference type="GeneID" id="91569165"/>
<organism evidence="10 11">
    <name type="scientific">Streptomyces syringium</name>
    <dbReference type="NCBI Taxonomy" id="76729"/>
    <lineage>
        <taxon>Bacteria</taxon>
        <taxon>Bacillati</taxon>
        <taxon>Actinomycetota</taxon>
        <taxon>Actinomycetes</taxon>
        <taxon>Kitasatosporales</taxon>
        <taxon>Streptomycetaceae</taxon>
        <taxon>Streptomyces</taxon>
    </lineage>
</organism>
<feature type="compositionally biased region" description="Low complexity" evidence="8">
    <location>
        <begin position="405"/>
        <end position="423"/>
    </location>
</feature>
<evidence type="ECO:0000256" key="8">
    <source>
        <dbReference type="SAM" id="MobiDB-lite"/>
    </source>
</evidence>
<keyword evidence="4 9" id="KW-0812">Transmembrane</keyword>
<dbReference type="RefSeq" id="WP_242626028.1">
    <property type="nucleotide sequence ID" value="NZ_JAGIOH010000001.1"/>
</dbReference>
<comment type="similarity">
    <text evidence="7">Belongs to the glycosyltransferase 87 family.</text>
</comment>
<feature type="transmembrane region" description="Helical" evidence="9">
    <location>
        <begin position="199"/>
        <end position="219"/>
    </location>
</feature>
<evidence type="ECO:0000256" key="2">
    <source>
        <dbReference type="ARBA" id="ARBA00022475"/>
    </source>
</evidence>
<dbReference type="PROSITE" id="PS51257">
    <property type="entry name" value="PROKAR_LIPOPROTEIN"/>
    <property type="match status" value="1"/>
</dbReference>
<feature type="transmembrane region" description="Helical" evidence="9">
    <location>
        <begin position="159"/>
        <end position="187"/>
    </location>
</feature>
<keyword evidence="11" id="KW-1185">Reference proteome</keyword>
<keyword evidence="2" id="KW-1003">Cell membrane</keyword>
<evidence type="ECO:0000313" key="10">
    <source>
        <dbReference type="EMBL" id="MBP2402832.1"/>
    </source>
</evidence>
<feature type="transmembrane region" description="Helical" evidence="9">
    <location>
        <begin position="290"/>
        <end position="307"/>
    </location>
</feature>
<gene>
    <name evidence="10" type="ORF">JO379_002301</name>
</gene>
<proteinExistence type="inferred from homology"/>
<evidence type="ECO:0000256" key="6">
    <source>
        <dbReference type="ARBA" id="ARBA00023136"/>
    </source>
</evidence>
<feature type="region of interest" description="Disordered" evidence="8">
    <location>
        <begin position="401"/>
        <end position="423"/>
    </location>
</feature>
<evidence type="ECO:0000256" key="7">
    <source>
        <dbReference type="ARBA" id="ARBA00024033"/>
    </source>
</evidence>
<evidence type="ECO:0000256" key="9">
    <source>
        <dbReference type="SAM" id="Phobius"/>
    </source>
</evidence>